<evidence type="ECO:0000313" key="1">
    <source>
        <dbReference type="EMBL" id="TFU02872.1"/>
    </source>
</evidence>
<dbReference type="RefSeq" id="WP_166430542.1">
    <property type="nucleotide sequence ID" value="NZ_SIHO01000002.1"/>
</dbReference>
<evidence type="ECO:0000313" key="2">
    <source>
        <dbReference type="Proteomes" id="UP000297737"/>
    </source>
</evidence>
<name>A0A4Y9ELK1_9SPHN</name>
<comment type="caution">
    <text evidence="1">The sequence shown here is derived from an EMBL/GenBank/DDBJ whole genome shotgun (WGS) entry which is preliminary data.</text>
</comment>
<organism evidence="1 2">
    <name type="scientific">Glacieibacterium arshaanense</name>
    <dbReference type="NCBI Taxonomy" id="2511025"/>
    <lineage>
        <taxon>Bacteria</taxon>
        <taxon>Pseudomonadati</taxon>
        <taxon>Pseudomonadota</taxon>
        <taxon>Alphaproteobacteria</taxon>
        <taxon>Sphingomonadales</taxon>
        <taxon>Sphingosinicellaceae</taxon>
        <taxon>Glacieibacterium</taxon>
    </lineage>
</organism>
<accession>A0A4Y9ELK1</accession>
<protein>
    <submittedName>
        <fullName evidence="1">Uncharacterized protein</fullName>
    </submittedName>
</protein>
<dbReference type="Proteomes" id="UP000297737">
    <property type="component" value="Unassembled WGS sequence"/>
</dbReference>
<sequence>MRIECPLFVQAPRRSGVSSRATLGYVTAPVSSKVHADLTILDTIRPSVAKMSAPATHWPGGALAPGRRIAKGKFLYFNRFVQQFHRHRVNATRDVSGYNNQIAQGCDIGTGLRSAAASPTSAPQ</sequence>
<dbReference type="AlphaFoldDB" id="A0A4Y9ELK1"/>
<keyword evidence="2" id="KW-1185">Reference proteome</keyword>
<gene>
    <name evidence="1" type="ORF">EUV02_06565</name>
</gene>
<dbReference type="EMBL" id="SIHO01000002">
    <property type="protein sequence ID" value="TFU02872.1"/>
    <property type="molecule type" value="Genomic_DNA"/>
</dbReference>
<reference evidence="1 2" key="1">
    <citation type="submission" date="2019-02" db="EMBL/GenBank/DDBJ databases">
        <title>Polymorphobacter sp. isolated from the lake at the Tibet of China.</title>
        <authorList>
            <person name="Li A."/>
        </authorList>
    </citation>
    <scope>NUCLEOTIDE SEQUENCE [LARGE SCALE GENOMIC DNA]</scope>
    <source>
        <strain evidence="1 2">DJ1R-1</strain>
    </source>
</reference>
<proteinExistence type="predicted"/>